<reference evidence="1 2" key="1">
    <citation type="submission" date="2022-05" db="EMBL/GenBank/DDBJ databases">
        <authorList>
            <consortium name="Genoscope - CEA"/>
            <person name="William W."/>
        </authorList>
    </citation>
    <scope>NUCLEOTIDE SEQUENCE [LARGE SCALE GENOMIC DNA]</scope>
</reference>
<dbReference type="Proteomes" id="UP001159405">
    <property type="component" value="Unassembled WGS sequence"/>
</dbReference>
<gene>
    <name evidence="1" type="ORF">PLOB_00023528</name>
</gene>
<comment type="caution">
    <text evidence="1">The sequence shown here is derived from an EMBL/GenBank/DDBJ whole genome shotgun (WGS) entry which is preliminary data.</text>
</comment>
<evidence type="ECO:0000313" key="1">
    <source>
        <dbReference type="EMBL" id="CAH3115262.1"/>
    </source>
</evidence>
<keyword evidence="2" id="KW-1185">Reference proteome</keyword>
<sequence length="135" mass="15293">MISQMLYNDINVLSGSLPVSPRCKCGLAGLAEGVFESIAAYREVLECFLRQGKYCTAVEYTEKNSNLTRKDFLEAFQNVPLTDSIFSTLCNEYTENHLLSVQEAEEILSRVLVGHACRRVARKMYGEKDFHSRQS</sequence>
<evidence type="ECO:0000313" key="2">
    <source>
        <dbReference type="Proteomes" id="UP001159405"/>
    </source>
</evidence>
<name>A0ABN8NR88_9CNID</name>
<dbReference type="EMBL" id="CALNXK010000028">
    <property type="protein sequence ID" value="CAH3115262.1"/>
    <property type="molecule type" value="Genomic_DNA"/>
</dbReference>
<proteinExistence type="predicted"/>
<accession>A0ABN8NR88</accession>
<protein>
    <submittedName>
        <fullName evidence="1">Uncharacterized protein</fullName>
    </submittedName>
</protein>
<organism evidence="1 2">
    <name type="scientific">Porites lobata</name>
    <dbReference type="NCBI Taxonomy" id="104759"/>
    <lineage>
        <taxon>Eukaryota</taxon>
        <taxon>Metazoa</taxon>
        <taxon>Cnidaria</taxon>
        <taxon>Anthozoa</taxon>
        <taxon>Hexacorallia</taxon>
        <taxon>Scleractinia</taxon>
        <taxon>Fungiina</taxon>
        <taxon>Poritidae</taxon>
        <taxon>Porites</taxon>
    </lineage>
</organism>